<dbReference type="EMBL" id="MCOG01000278">
    <property type="protein sequence ID" value="ORY20859.1"/>
    <property type="molecule type" value="Genomic_DNA"/>
</dbReference>
<evidence type="ECO:0000313" key="6">
    <source>
        <dbReference type="EMBL" id="ORY20859.1"/>
    </source>
</evidence>
<organism evidence="6 7">
    <name type="scientific">Neocallimastix californiae</name>
    <dbReference type="NCBI Taxonomy" id="1754190"/>
    <lineage>
        <taxon>Eukaryota</taxon>
        <taxon>Fungi</taxon>
        <taxon>Fungi incertae sedis</taxon>
        <taxon>Chytridiomycota</taxon>
        <taxon>Chytridiomycota incertae sedis</taxon>
        <taxon>Neocallimastigomycetes</taxon>
        <taxon>Neocallimastigales</taxon>
        <taxon>Neocallimastigaceae</taxon>
        <taxon>Neocallimastix</taxon>
    </lineage>
</organism>
<dbReference type="Gene3D" id="1.10.1300.10">
    <property type="entry name" value="3'5'-cyclic nucleotide phosphodiesterase, catalytic domain"/>
    <property type="match status" value="1"/>
</dbReference>
<dbReference type="Proteomes" id="UP000193920">
    <property type="component" value="Unassembled WGS sequence"/>
</dbReference>
<dbReference type="AlphaFoldDB" id="A0A1Y2AE71"/>
<feature type="binding site" evidence="4">
    <location>
        <position position="46"/>
    </location>
    <ligand>
        <name>Zn(2+)</name>
        <dbReference type="ChEBI" id="CHEBI:29105"/>
        <label>1</label>
    </ligand>
</feature>
<dbReference type="InterPro" id="IPR003607">
    <property type="entry name" value="HD/PDEase_dom"/>
</dbReference>
<evidence type="ECO:0000313" key="7">
    <source>
        <dbReference type="Proteomes" id="UP000193920"/>
    </source>
</evidence>
<dbReference type="PROSITE" id="PS51845">
    <property type="entry name" value="PDEASE_I_2"/>
    <property type="match status" value="1"/>
</dbReference>
<dbReference type="InterPro" id="IPR023088">
    <property type="entry name" value="PDEase"/>
</dbReference>
<dbReference type="GO" id="GO:0004114">
    <property type="term" value="F:3',5'-cyclic-nucleotide phosphodiesterase activity"/>
    <property type="evidence" value="ECO:0007669"/>
    <property type="project" value="InterPro"/>
</dbReference>
<feature type="binding site" evidence="4">
    <location>
        <position position="85"/>
    </location>
    <ligand>
        <name>Zn(2+)</name>
        <dbReference type="ChEBI" id="CHEBI:29105"/>
        <label>1</label>
    </ligand>
</feature>
<name>A0A1Y2AE71_9FUNG</name>
<comment type="caution">
    <text evidence="6">The sequence shown here is derived from an EMBL/GenBank/DDBJ whole genome shotgun (WGS) entry which is preliminary data.</text>
</comment>
<evidence type="ECO:0000256" key="1">
    <source>
        <dbReference type="ARBA" id="ARBA00022723"/>
    </source>
</evidence>
<keyword evidence="2" id="KW-0378">Hydrolase</keyword>
<gene>
    <name evidence="6" type="ORF">LY90DRAFT_340621</name>
</gene>
<evidence type="ECO:0000256" key="2">
    <source>
        <dbReference type="ARBA" id="ARBA00022801"/>
    </source>
</evidence>
<dbReference type="GO" id="GO:0007165">
    <property type="term" value="P:signal transduction"/>
    <property type="evidence" value="ECO:0007669"/>
    <property type="project" value="InterPro"/>
</dbReference>
<feature type="active site" description="Proton donor" evidence="3">
    <location>
        <position position="42"/>
    </location>
</feature>
<dbReference type="InterPro" id="IPR036971">
    <property type="entry name" value="PDEase_catalytic_dom_sf"/>
</dbReference>
<protein>
    <submittedName>
        <fullName evidence="6">HD-domain/PDEase-like protein</fullName>
    </submittedName>
</protein>
<sequence>ELYGIILGMFNKYNAIKDEISLIHIFKFVAEIRSTYNDVPYHTFRHASDVCFVTYYMFTELRSNIYLKYSRLEVIAMLIAALGHDMYHPGYNNLFQINTKSELAIKYNGKSVLEQYSADCLVELIKKFFCDLIVEVILSTDMRLSVRLLEHKQYQLLSENQRRIILNGLLHAADISNAARPWYVCEEWSNRVVEEFWRQGDEEKRLNLTVSPNMDRDRFERNGISIAFNDFITTPFYEVIYELIPTFEIFVKLLHINRQKWNDL</sequence>
<reference evidence="6 7" key="1">
    <citation type="submission" date="2016-08" db="EMBL/GenBank/DDBJ databases">
        <title>A Parts List for Fungal Cellulosomes Revealed by Comparative Genomics.</title>
        <authorList>
            <consortium name="DOE Joint Genome Institute"/>
            <person name="Haitjema C.H."/>
            <person name="Gilmore S.P."/>
            <person name="Henske J.K."/>
            <person name="Solomon K.V."/>
            <person name="De Groot R."/>
            <person name="Kuo A."/>
            <person name="Mondo S.J."/>
            <person name="Salamov A.A."/>
            <person name="Labutti K."/>
            <person name="Zhao Z."/>
            <person name="Chiniquy J."/>
            <person name="Barry K."/>
            <person name="Brewer H.M."/>
            <person name="Purvine S.O."/>
            <person name="Wright A.T."/>
            <person name="Boxma B."/>
            <person name="Van Alen T."/>
            <person name="Hackstein J.H."/>
            <person name="Baker S.E."/>
            <person name="Grigoriev I.V."/>
            <person name="O'Malley M.A."/>
        </authorList>
    </citation>
    <scope>NUCLEOTIDE SEQUENCE [LARGE SCALE GENOMIC DNA]</scope>
    <source>
        <strain evidence="6 7">G1</strain>
    </source>
</reference>
<dbReference type="CDD" id="cd00077">
    <property type="entry name" value="HDc"/>
    <property type="match status" value="1"/>
</dbReference>
<dbReference type="OrthoDB" id="546632at2759"/>
<dbReference type="PROSITE" id="PS00126">
    <property type="entry name" value="PDEASE_I_1"/>
    <property type="match status" value="1"/>
</dbReference>
<dbReference type="GO" id="GO:0046872">
    <property type="term" value="F:metal ion binding"/>
    <property type="evidence" value="ECO:0007669"/>
    <property type="project" value="UniProtKB-KW"/>
</dbReference>
<keyword evidence="7" id="KW-1185">Reference proteome</keyword>
<proteinExistence type="predicted"/>
<feature type="domain" description="PDEase" evidence="5">
    <location>
        <begin position="1"/>
        <end position="264"/>
    </location>
</feature>
<dbReference type="Pfam" id="PF00233">
    <property type="entry name" value="PDEase_I"/>
    <property type="match status" value="1"/>
</dbReference>
<evidence type="ECO:0000256" key="4">
    <source>
        <dbReference type="PIRSR" id="PIRSR623088-3"/>
    </source>
</evidence>
<evidence type="ECO:0000259" key="5">
    <source>
        <dbReference type="PROSITE" id="PS51845"/>
    </source>
</evidence>
<dbReference type="InterPro" id="IPR023174">
    <property type="entry name" value="PDEase_CS"/>
</dbReference>
<dbReference type="STRING" id="1754190.A0A1Y2AE71"/>
<feature type="binding site" evidence="4">
    <location>
        <position position="174"/>
    </location>
    <ligand>
        <name>Zn(2+)</name>
        <dbReference type="ChEBI" id="CHEBI:29105"/>
        <label>1</label>
    </ligand>
</feature>
<feature type="non-terminal residue" evidence="6">
    <location>
        <position position="1"/>
    </location>
</feature>
<feature type="binding site" evidence="4">
    <location>
        <position position="85"/>
    </location>
    <ligand>
        <name>Zn(2+)</name>
        <dbReference type="ChEBI" id="CHEBI:29105"/>
        <label>2</label>
    </ligand>
</feature>
<feature type="binding site" evidence="4">
    <location>
        <position position="84"/>
    </location>
    <ligand>
        <name>Zn(2+)</name>
        <dbReference type="ChEBI" id="CHEBI:29105"/>
        <label>1</label>
    </ligand>
</feature>
<accession>A0A1Y2AE71</accession>
<feature type="non-terminal residue" evidence="6">
    <location>
        <position position="264"/>
    </location>
</feature>
<dbReference type="PRINTS" id="PR00387">
    <property type="entry name" value="PDIESTERASE1"/>
</dbReference>
<dbReference type="PANTHER" id="PTHR11347">
    <property type="entry name" value="CYCLIC NUCLEOTIDE PHOSPHODIESTERASE"/>
    <property type="match status" value="1"/>
</dbReference>
<dbReference type="InterPro" id="IPR002073">
    <property type="entry name" value="PDEase_catalytic_dom"/>
</dbReference>
<keyword evidence="1 4" id="KW-0479">Metal-binding</keyword>
<dbReference type="SUPFAM" id="SSF109604">
    <property type="entry name" value="HD-domain/PDEase-like"/>
    <property type="match status" value="1"/>
</dbReference>
<evidence type="ECO:0000256" key="3">
    <source>
        <dbReference type="PIRSR" id="PIRSR623088-1"/>
    </source>
</evidence>